<dbReference type="SUPFAM" id="SSF53187">
    <property type="entry name" value="Zn-dependent exopeptidases"/>
    <property type="match status" value="2"/>
</dbReference>
<dbReference type="FunFam" id="3.30.70.360:FF:000001">
    <property type="entry name" value="N-acetyldiaminopimelate deacetylase"/>
    <property type="match status" value="2"/>
</dbReference>
<evidence type="ECO:0000313" key="7">
    <source>
        <dbReference type="EMBL" id="KAH7512216.1"/>
    </source>
</evidence>
<evidence type="ECO:0000259" key="6">
    <source>
        <dbReference type="Pfam" id="PF07687"/>
    </source>
</evidence>
<dbReference type="InterPro" id="IPR036264">
    <property type="entry name" value="Bact_exopeptidase_dim_dom"/>
</dbReference>
<sequence length="804" mass="88808">MSRLHVFFLVSMVAMKLTWVFGSPTGSELHQLTRELLESAREPEFVDWLRRVRRRIHQNPELAFEEHETSQLIRSELDMLGIDYVWPVAKTGLVASIGSGVQPWLGLRADMDALPIQELVEWEYKSKNDGKMHACGHDAHVTMLLGAAKLLKSKSHDLKGTVKLVFQPGEEGRAGAYHMLKEASCFDKFEAIFGLHVSPGIPTGTIGSRPGSFLSGAGRFVVTIEGKGGHAAEPQATRDPILAASSAILALQPIISRETDPLEPRVVTVGFIEGGQAPNVIPQTVRFGGTFRSLTTEGLSYLQQRIKEVIEMQASLHRCTAIIDFMEEKMRHYPATVNDETIYKHAKRIGESLLDEHNVKLLPMSMGAEDFSFYSMKMPAAFFMIGIKNETLGSVKGLHSPYFVVDEEAKKPEFLDWLRRVRRRIHQNPELAFEEYETSQLIKSELDLLGIQYTWPVAKTGLVASLGSGLQPWFGLRADMDALPIQELVEWEFKSKKDGKMHACGHDAHVTMLLGAAKLLQSKSHELKGTVKLVFQPGEEGRAGAYHMLKEANCFDKLEAIFGLHVAPVMPTGTIGSRPGPILAGSARFLVIIEGKGGHAAEPHKTRDPILAASSAILALQQIVSRETDPLEPRVVSVGFIEGGQALNVIPETVRFGGTFRSMTSEGLSYLQQRIKEVIEMEASVHRCSATVDFMEERMRHYPPTVNDEAIYKEAKMVGEYLVGKPNVHLLPMSMGAEDFSFYSTKMAAAMFMIGTKNETLAGPKTDLHSPYLVIDEEALPIGAAFHAAMAISFLSSHALALDS</sequence>
<organism evidence="7 8">
    <name type="scientific">Ziziphus jujuba var. spinosa</name>
    <dbReference type="NCBI Taxonomy" id="714518"/>
    <lineage>
        <taxon>Eukaryota</taxon>
        <taxon>Viridiplantae</taxon>
        <taxon>Streptophyta</taxon>
        <taxon>Embryophyta</taxon>
        <taxon>Tracheophyta</taxon>
        <taxon>Spermatophyta</taxon>
        <taxon>Magnoliopsida</taxon>
        <taxon>eudicotyledons</taxon>
        <taxon>Gunneridae</taxon>
        <taxon>Pentapetalae</taxon>
        <taxon>rosids</taxon>
        <taxon>fabids</taxon>
        <taxon>Rosales</taxon>
        <taxon>Rhamnaceae</taxon>
        <taxon>Paliureae</taxon>
        <taxon>Ziziphus</taxon>
    </lineage>
</organism>
<dbReference type="CDD" id="cd08017">
    <property type="entry name" value="M20_IAA_Hyd"/>
    <property type="match status" value="2"/>
</dbReference>
<dbReference type="SUPFAM" id="SSF55031">
    <property type="entry name" value="Bacterial exopeptidase dimerisation domain"/>
    <property type="match status" value="2"/>
</dbReference>
<dbReference type="InterPro" id="IPR011650">
    <property type="entry name" value="Peptidase_M20_dimer"/>
</dbReference>
<evidence type="ECO:0000313" key="8">
    <source>
        <dbReference type="Proteomes" id="UP000813462"/>
    </source>
</evidence>
<comment type="similarity">
    <text evidence="1">Belongs to the peptidase M20 family.</text>
</comment>
<proteinExistence type="inferred from homology"/>
<protein>
    <recommendedName>
        <fullName evidence="6">Peptidase M20 dimerisation domain-containing protein</fullName>
    </recommendedName>
</protein>
<evidence type="ECO:0000256" key="2">
    <source>
        <dbReference type="ARBA" id="ARBA00022729"/>
    </source>
</evidence>
<dbReference type="GO" id="GO:0009850">
    <property type="term" value="P:auxin metabolic process"/>
    <property type="evidence" value="ECO:0007669"/>
    <property type="project" value="InterPro"/>
</dbReference>
<feature type="domain" description="Peptidase M20 dimerisation" evidence="6">
    <location>
        <begin position="585"/>
        <end position="683"/>
    </location>
</feature>
<dbReference type="PANTHER" id="PTHR11014">
    <property type="entry name" value="PEPTIDASE M20 FAMILY MEMBER"/>
    <property type="match status" value="1"/>
</dbReference>
<gene>
    <name evidence="7" type="ORF">FEM48_Zijuj12G0067000</name>
</gene>
<feature type="domain" description="Peptidase M20 dimerisation" evidence="6">
    <location>
        <begin position="215"/>
        <end position="311"/>
    </location>
</feature>
<dbReference type="Pfam" id="PF07687">
    <property type="entry name" value="M20_dimer"/>
    <property type="match status" value="2"/>
</dbReference>
<dbReference type="EMBL" id="JAEACU010000012">
    <property type="protein sequence ID" value="KAH7512216.1"/>
    <property type="molecule type" value="Genomic_DNA"/>
</dbReference>
<accession>A0A978UBS3</accession>
<keyword evidence="4" id="KW-0464">Manganese</keyword>
<evidence type="ECO:0000256" key="1">
    <source>
        <dbReference type="ARBA" id="ARBA00006153"/>
    </source>
</evidence>
<dbReference type="NCBIfam" id="TIGR01891">
    <property type="entry name" value="amidohydrolases"/>
    <property type="match status" value="2"/>
</dbReference>
<reference evidence="7" key="1">
    <citation type="journal article" date="2021" name="Front. Plant Sci.">
        <title>Chromosome-Scale Genome Assembly for Chinese Sour Jujube and Insights Into Its Genome Evolution and Domestication Signature.</title>
        <authorList>
            <person name="Shen L.-Y."/>
            <person name="Luo H."/>
            <person name="Wang X.-L."/>
            <person name="Wang X.-M."/>
            <person name="Qiu X.-J."/>
            <person name="Liu H."/>
            <person name="Zhou S.-S."/>
            <person name="Jia K.-H."/>
            <person name="Nie S."/>
            <person name="Bao Y.-T."/>
            <person name="Zhang R.-G."/>
            <person name="Yun Q.-Z."/>
            <person name="Chai Y.-H."/>
            <person name="Lu J.-Y."/>
            <person name="Li Y."/>
            <person name="Zhao S.-W."/>
            <person name="Mao J.-F."/>
            <person name="Jia S.-G."/>
            <person name="Mao Y.-M."/>
        </authorList>
    </citation>
    <scope>NUCLEOTIDE SEQUENCE</scope>
    <source>
        <strain evidence="7">AT0</strain>
        <tissue evidence="7">Leaf</tissue>
    </source>
</reference>
<comment type="caution">
    <text evidence="7">The sequence shown here is derived from an EMBL/GenBank/DDBJ whole genome shotgun (WGS) entry which is preliminary data.</text>
</comment>
<dbReference type="Gene3D" id="3.30.70.360">
    <property type="match status" value="2"/>
</dbReference>
<keyword evidence="3" id="KW-0378">Hydrolase</keyword>
<feature type="chain" id="PRO_5037524908" description="Peptidase M20 dimerisation domain-containing protein" evidence="5">
    <location>
        <begin position="23"/>
        <end position="804"/>
    </location>
</feature>
<dbReference type="InterPro" id="IPR017439">
    <property type="entry name" value="Amidohydrolase"/>
</dbReference>
<dbReference type="AlphaFoldDB" id="A0A978UBS3"/>
<dbReference type="Pfam" id="PF01546">
    <property type="entry name" value="Peptidase_M20"/>
    <property type="match status" value="2"/>
</dbReference>
<dbReference type="InterPro" id="IPR044757">
    <property type="entry name" value="ILR1-like_Hyd"/>
</dbReference>
<dbReference type="InterPro" id="IPR002933">
    <property type="entry name" value="Peptidase_M20"/>
</dbReference>
<dbReference type="GO" id="GO:0010179">
    <property type="term" value="F:IAA-Ala conjugate hydrolase activity"/>
    <property type="evidence" value="ECO:0007669"/>
    <property type="project" value="TreeGrafter"/>
</dbReference>
<dbReference type="Gene3D" id="3.40.630.10">
    <property type="entry name" value="Zn peptidases"/>
    <property type="match status" value="2"/>
</dbReference>
<keyword evidence="2 5" id="KW-0732">Signal</keyword>
<evidence type="ECO:0000256" key="3">
    <source>
        <dbReference type="ARBA" id="ARBA00022801"/>
    </source>
</evidence>
<dbReference type="PANTHER" id="PTHR11014:SF63">
    <property type="entry name" value="METALLOPEPTIDASE, PUTATIVE (AFU_ORTHOLOGUE AFUA_6G09600)-RELATED"/>
    <property type="match status" value="1"/>
</dbReference>
<evidence type="ECO:0000256" key="5">
    <source>
        <dbReference type="SAM" id="SignalP"/>
    </source>
</evidence>
<evidence type="ECO:0000256" key="4">
    <source>
        <dbReference type="ARBA" id="ARBA00023211"/>
    </source>
</evidence>
<dbReference type="GO" id="GO:0005783">
    <property type="term" value="C:endoplasmic reticulum"/>
    <property type="evidence" value="ECO:0007669"/>
    <property type="project" value="TreeGrafter"/>
</dbReference>
<dbReference type="Proteomes" id="UP000813462">
    <property type="component" value="Unassembled WGS sequence"/>
</dbReference>
<feature type="signal peptide" evidence="5">
    <location>
        <begin position="1"/>
        <end position="22"/>
    </location>
</feature>
<name>A0A978UBS3_ZIZJJ</name>